<evidence type="ECO:0000313" key="4">
    <source>
        <dbReference type="EMBL" id="RKP01505.1"/>
    </source>
</evidence>
<proteinExistence type="predicted"/>
<dbReference type="InterPro" id="IPR014810">
    <property type="entry name" value="Fcf2_C"/>
</dbReference>
<protein>
    <recommendedName>
        <fullName evidence="3">Fcf2 pre-rRNA processing C-terminal domain-containing protein</fullName>
    </recommendedName>
</protein>
<name>A0A4P9X8C3_9FUNG</name>
<keyword evidence="2" id="KW-0539">Nucleus</keyword>
<evidence type="ECO:0000259" key="3">
    <source>
        <dbReference type="Pfam" id="PF08698"/>
    </source>
</evidence>
<feature type="non-terminal residue" evidence="4">
    <location>
        <position position="1"/>
    </location>
</feature>
<dbReference type="InterPro" id="IPR039883">
    <property type="entry name" value="Fcf2/DNTTIP2"/>
</dbReference>
<gene>
    <name evidence="4" type="ORF">CXG81DRAFT_6098</name>
</gene>
<feature type="domain" description="Fcf2 pre-rRNA processing C-terminal" evidence="3">
    <location>
        <begin position="2"/>
        <end position="91"/>
    </location>
</feature>
<dbReference type="AlphaFoldDB" id="A0A4P9X8C3"/>
<dbReference type="GO" id="GO:0005730">
    <property type="term" value="C:nucleolus"/>
    <property type="evidence" value="ECO:0007669"/>
    <property type="project" value="UniProtKB-SubCell"/>
</dbReference>
<evidence type="ECO:0000256" key="2">
    <source>
        <dbReference type="ARBA" id="ARBA00023242"/>
    </source>
</evidence>
<dbReference type="Pfam" id="PF08698">
    <property type="entry name" value="Fcf2"/>
    <property type="match status" value="1"/>
</dbReference>
<dbReference type="OrthoDB" id="427886at2759"/>
<dbReference type="PANTHER" id="PTHR21686">
    <property type="entry name" value="DEOXYNUCLEOTIDYLTRANSFERASE TERMINAL-INTERACTING PROTEIN 2"/>
    <property type="match status" value="1"/>
</dbReference>
<dbReference type="EMBL" id="ML014170">
    <property type="protein sequence ID" value="RKP01505.1"/>
    <property type="molecule type" value="Genomic_DNA"/>
</dbReference>
<reference evidence="5" key="1">
    <citation type="journal article" date="2018" name="Nat. Microbiol.">
        <title>Leveraging single-cell genomics to expand the fungal tree of life.</title>
        <authorList>
            <person name="Ahrendt S.R."/>
            <person name="Quandt C.A."/>
            <person name="Ciobanu D."/>
            <person name="Clum A."/>
            <person name="Salamov A."/>
            <person name="Andreopoulos B."/>
            <person name="Cheng J.F."/>
            <person name="Woyke T."/>
            <person name="Pelin A."/>
            <person name="Henrissat B."/>
            <person name="Reynolds N.K."/>
            <person name="Benny G.L."/>
            <person name="Smith M.E."/>
            <person name="James T.Y."/>
            <person name="Grigoriev I.V."/>
        </authorList>
    </citation>
    <scope>NUCLEOTIDE SEQUENCE [LARGE SCALE GENOMIC DNA]</scope>
    <source>
        <strain evidence="5">ATCC 52028</strain>
    </source>
</reference>
<keyword evidence="5" id="KW-1185">Reference proteome</keyword>
<sequence length="98" mass="10923">TSAGPKWFDMAGVLPDAAMQQEIDVLRARSALAPTQHYRKADKLGPVFQMGHVVHSATDTKTEAGLKRLSKKTIIDSLVEDTQTRSWFKSRYSTVMSK</sequence>
<dbReference type="GO" id="GO:0003723">
    <property type="term" value="F:RNA binding"/>
    <property type="evidence" value="ECO:0007669"/>
    <property type="project" value="TreeGrafter"/>
</dbReference>
<dbReference type="STRING" id="1555241.A0A4P9X8C3"/>
<dbReference type="Proteomes" id="UP000274922">
    <property type="component" value="Unassembled WGS sequence"/>
</dbReference>
<accession>A0A4P9X8C3</accession>
<evidence type="ECO:0000313" key="5">
    <source>
        <dbReference type="Proteomes" id="UP000274922"/>
    </source>
</evidence>
<dbReference type="GO" id="GO:0006396">
    <property type="term" value="P:RNA processing"/>
    <property type="evidence" value="ECO:0007669"/>
    <property type="project" value="TreeGrafter"/>
</dbReference>
<evidence type="ECO:0000256" key="1">
    <source>
        <dbReference type="ARBA" id="ARBA00004604"/>
    </source>
</evidence>
<comment type="subcellular location">
    <subcellularLocation>
        <location evidence="1">Nucleus</location>
        <location evidence="1">Nucleolus</location>
    </subcellularLocation>
</comment>
<feature type="non-terminal residue" evidence="4">
    <location>
        <position position="98"/>
    </location>
</feature>
<organism evidence="4 5">
    <name type="scientific">Caulochytrium protostelioides</name>
    <dbReference type="NCBI Taxonomy" id="1555241"/>
    <lineage>
        <taxon>Eukaryota</taxon>
        <taxon>Fungi</taxon>
        <taxon>Fungi incertae sedis</taxon>
        <taxon>Chytridiomycota</taxon>
        <taxon>Chytridiomycota incertae sedis</taxon>
        <taxon>Chytridiomycetes</taxon>
        <taxon>Caulochytriales</taxon>
        <taxon>Caulochytriaceae</taxon>
        <taxon>Caulochytrium</taxon>
    </lineage>
</organism>
<dbReference type="PANTHER" id="PTHR21686:SF12">
    <property type="entry name" value="DEOXYNUCLEOTIDYLTRANSFERASE TERMINAL-INTERACTING PROTEIN 2"/>
    <property type="match status" value="1"/>
</dbReference>